<evidence type="ECO:0000313" key="2">
    <source>
        <dbReference type="EMBL" id="RTR14186.1"/>
    </source>
</evidence>
<dbReference type="RefSeq" id="WP_126620322.1">
    <property type="nucleotide sequence ID" value="NZ_JBHUCY010000076.1"/>
</dbReference>
<organism evidence="2 3">
    <name type="scientific">Azospirillum griseum</name>
    <dbReference type="NCBI Taxonomy" id="2496639"/>
    <lineage>
        <taxon>Bacteria</taxon>
        <taxon>Pseudomonadati</taxon>
        <taxon>Pseudomonadota</taxon>
        <taxon>Alphaproteobacteria</taxon>
        <taxon>Rhodospirillales</taxon>
        <taxon>Azospirillaceae</taxon>
        <taxon>Azospirillum</taxon>
    </lineage>
</organism>
<dbReference type="SUPFAM" id="SSF88874">
    <property type="entry name" value="Receptor-binding domain of short tail fibre protein gp12"/>
    <property type="match status" value="1"/>
</dbReference>
<evidence type="ECO:0000259" key="1">
    <source>
        <dbReference type="Pfam" id="PF07484"/>
    </source>
</evidence>
<dbReference type="InterPro" id="IPR037053">
    <property type="entry name" value="Phage_tail_collar_dom_sf"/>
</dbReference>
<protein>
    <submittedName>
        <fullName evidence="2">Phage tail protein</fullName>
    </submittedName>
</protein>
<name>A0A3S0K7F3_9PROT</name>
<dbReference type="InterPro" id="IPR011083">
    <property type="entry name" value="Phage_tail_collar_dom"/>
</dbReference>
<dbReference type="Proteomes" id="UP000277007">
    <property type="component" value="Unassembled WGS sequence"/>
</dbReference>
<sequence length="195" mass="20425">MADAFIGEIRLFPYTFAPANWMWCTGQQLTIRDYTPLYAVIGNAFGGDGKTYFNLPNMQGRVAVGAGDDPSDTFDPVFASASGSSTNTLSVMTVPSHTHTLTGAQAGAAVRATTPAGNLLTGIAYKQTGSTAPPFVALPYVADPATPPTNLAAQTLSPFIGGNNGITQPHENRQPVLVLHWAICVADGAFPVRPD</sequence>
<proteinExistence type="predicted"/>
<accession>A0A3S0K7F3</accession>
<dbReference type="OrthoDB" id="9810174at2"/>
<dbReference type="Gene3D" id="3.90.1340.10">
    <property type="entry name" value="Phage tail collar domain"/>
    <property type="match status" value="1"/>
</dbReference>
<feature type="domain" description="Phage tail collar" evidence="1">
    <location>
        <begin position="7"/>
        <end position="62"/>
    </location>
</feature>
<evidence type="ECO:0000313" key="3">
    <source>
        <dbReference type="Proteomes" id="UP000277007"/>
    </source>
</evidence>
<dbReference type="Pfam" id="PF07484">
    <property type="entry name" value="Collar"/>
    <property type="match status" value="1"/>
</dbReference>
<gene>
    <name evidence="2" type="ORF">EJ903_24185</name>
</gene>
<keyword evidence="3" id="KW-1185">Reference proteome</keyword>
<comment type="caution">
    <text evidence="2">The sequence shown here is derived from an EMBL/GenBank/DDBJ whole genome shotgun (WGS) entry which is preliminary data.</text>
</comment>
<reference evidence="2 3" key="1">
    <citation type="submission" date="2018-12" db="EMBL/GenBank/DDBJ databases">
        <authorList>
            <person name="Yang Y."/>
        </authorList>
    </citation>
    <scope>NUCLEOTIDE SEQUENCE [LARGE SCALE GENOMIC DNA]</scope>
    <source>
        <strain evidence="2 3">L-25-5w-1</strain>
    </source>
</reference>
<dbReference type="EMBL" id="RXMA01000041">
    <property type="protein sequence ID" value="RTR14186.1"/>
    <property type="molecule type" value="Genomic_DNA"/>
</dbReference>
<dbReference type="AlphaFoldDB" id="A0A3S0K7F3"/>